<evidence type="ECO:0008006" key="8">
    <source>
        <dbReference type="Google" id="ProtNLM"/>
    </source>
</evidence>
<evidence type="ECO:0000256" key="5">
    <source>
        <dbReference type="ARBA" id="ARBA00023242"/>
    </source>
</evidence>
<comment type="subcellular location">
    <subcellularLocation>
        <location evidence="1">Nucleus</location>
    </subcellularLocation>
</comment>
<keyword evidence="7" id="KW-1185">Reference proteome</keyword>
<organism evidence="6 7">
    <name type="scientific">Stereocaulon virgatum</name>
    <dbReference type="NCBI Taxonomy" id="373712"/>
    <lineage>
        <taxon>Eukaryota</taxon>
        <taxon>Fungi</taxon>
        <taxon>Dikarya</taxon>
        <taxon>Ascomycota</taxon>
        <taxon>Pezizomycotina</taxon>
        <taxon>Lecanoromycetes</taxon>
        <taxon>OSLEUM clade</taxon>
        <taxon>Lecanoromycetidae</taxon>
        <taxon>Lecanorales</taxon>
        <taxon>Lecanorineae</taxon>
        <taxon>Stereocaulaceae</taxon>
        <taxon>Stereocaulon</taxon>
    </lineage>
</organism>
<dbReference type="PANTHER" id="PTHR46481">
    <property type="entry name" value="ZINC FINGER BED DOMAIN-CONTAINING PROTEIN 4"/>
    <property type="match status" value="1"/>
</dbReference>
<evidence type="ECO:0000256" key="2">
    <source>
        <dbReference type="ARBA" id="ARBA00022723"/>
    </source>
</evidence>
<keyword evidence="4" id="KW-0862">Zinc</keyword>
<protein>
    <recommendedName>
        <fullName evidence="8">Transposase</fullName>
    </recommendedName>
</protein>
<sequence length="102" mass="11523">MLEFLYLQWTIPANHEFSLIEDKNFRAFLQYVSKTANEMLPLSANTIKAMVMILFAEGKRRINHLLASAASFINITIDAWTSTNKVAFLGTVSHFVDENGAL</sequence>
<keyword evidence="5" id="KW-0539">Nucleus</keyword>
<evidence type="ECO:0000256" key="3">
    <source>
        <dbReference type="ARBA" id="ARBA00022771"/>
    </source>
</evidence>
<comment type="caution">
    <text evidence="6">The sequence shown here is derived from an EMBL/GenBank/DDBJ whole genome shotgun (WGS) entry which is preliminary data.</text>
</comment>
<name>A0ABR4A0X9_9LECA</name>
<evidence type="ECO:0000313" key="6">
    <source>
        <dbReference type="EMBL" id="KAL2039592.1"/>
    </source>
</evidence>
<evidence type="ECO:0000256" key="4">
    <source>
        <dbReference type="ARBA" id="ARBA00022833"/>
    </source>
</evidence>
<proteinExistence type="predicted"/>
<accession>A0ABR4A0X9</accession>
<gene>
    <name evidence="6" type="ORF">N7G274_007864</name>
</gene>
<keyword evidence="3" id="KW-0863">Zinc-finger</keyword>
<dbReference type="InterPro" id="IPR052035">
    <property type="entry name" value="ZnF_BED_domain_contain"/>
</dbReference>
<evidence type="ECO:0000313" key="7">
    <source>
        <dbReference type="Proteomes" id="UP001590950"/>
    </source>
</evidence>
<dbReference type="PANTHER" id="PTHR46481:SF10">
    <property type="entry name" value="ZINC FINGER BED DOMAIN-CONTAINING PROTEIN 39"/>
    <property type="match status" value="1"/>
</dbReference>
<dbReference type="Proteomes" id="UP001590950">
    <property type="component" value="Unassembled WGS sequence"/>
</dbReference>
<dbReference type="EMBL" id="JBEFKJ010000025">
    <property type="protein sequence ID" value="KAL2039592.1"/>
    <property type="molecule type" value="Genomic_DNA"/>
</dbReference>
<evidence type="ECO:0000256" key="1">
    <source>
        <dbReference type="ARBA" id="ARBA00004123"/>
    </source>
</evidence>
<reference evidence="6 7" key="1">
    <citation type="submission" date="2024-09" db="EMBL/GenBank/DDBJ databases">
        <title>Rethinking Asexuality: The Enigmatic Case of Functional Sexual Genes in Lepraria (Stereocaulaceae).</title>
        <authorList>
            <person name="Doellman M."/>
            <person name="Sun Y."/>
            <person name="Barcenas-Pena A."/>
            <person name="Lumbsch H.T."/>
            <person name="Grewe F."/>
        </authorList>
    </citation>
    <scope>NUCLEOTIDE SEQUENCE [LARGE SCALE GENOMIC DNA]</scope>
    <source>
        <strain evidence="6 7">Mercado 3170</strain>
    </source>
</reference>
<keyword evidence="2" id="KW-0479">Metal-binding</keyword>